<protein>
    <submittedName>
        <fullName evidence="2">Glycosyl transferase family 1</fullName>
    </submittedName>
</protein>
<comment type="caution">
    <text evidence="2">The sequence shown here is derived from an EMBL/GenBank/DDBJ whole genome shotgun (WGS) entry which is preliminary data.</text>
</comment>
<dbReference type="SUPFAM" id="SSF53756">
    <property type="entry name" value="UDP-Glycosyltransferase/glycogen phosphorylase"/>
    <property type="match status" value="1"/>
</dbReference>
<dbReference type="PANTHER" id="PTHR12526:SF636">
    <property type="entry name" value="BLL3647 PROTEIN"/>
    <property type="match status" value="1"/>
</dbReference>
<dbReference type="GO" id="GO:0016757">
    <property type="term" value="F:glycosyltransferase activity"/>
    <property type="evidence" value="ECO:0007669"/>
    <property type="project" value="InterPro"/>
</dbReference>
<evidence type="ECO:0000313" key="2">
    <source>
        <dbReference type="EMBL" id="GGE10600.1"/>
    </source>
</evidence>
<dbReference type="Proteomes" id="UP000644699">
    <property type="component" value="Unassembled WGS sequence"/>
</dbReference>
<dbReference type="CDD" id="cd03801">
    <property type="entry name" value="GT4_PimA-like"/>
    <property type="match status" value="1"/>
</dbReference>
<evidence type="ECO:0000313" key="3">
    <source>
        <dbReference type="Proteomes" id="UP000644699"/>
    </source>
</evidence>
<dbReference type="AlphaFoldDB" id="A0A917E7B2"/>
<dbReference type="EMBL" id="BMIQ01000005">
    <property type="protein sequence ID" value="GGE10600.1"/>
    <property type="molecule type" value="Genomic_DNA"/>
</dbReference>
<dbReference type="Gene3D" id="3.40.50.2000">
    <property type="entry name" value="Glycogen Phosphorylase B"/>
    <property type="match status" value="2"/>
</dbReference>
<organism evidence="2 3">
    <name type="scientific">Aureimonas endophytica</name>
    <dbReference type="NCBI Taxonomy" id="2027858"/>
    <lineage>
        <taxon>Bacteria</taxon>
        <taxon>Pseudomonadati</taxon>
        <taxon>Pseudomonadota</taxon>
        <taxon>Alphaproteobacteria</taxon>
        <taxon>Hyphomicrobiales</taxon>
        <taxon>Aurantimonadaceae</taxon>
        <taxon>Aureimonas</taxon>
    </lineage>
</organism>
<dbReference type="Pfam" id="PF00534">
    <property type="entry name" value="Glycos_transf_1"/>
    <property type="match status" value="1"/>
</dbReference>
<dbReference type="PANTHER" id="PTHR12526">
    <property type="entry name" value="GLYCOSYLTRANSFERASE"/>
    <property type="match status" value="1"/>
</dbReference>
<evidence type="ECO:0000259" key="1">
    <source>
        <dbReference type="Pfam" id="PF00534"/>
    </source>
</evidence>
<reference evidence="2" key="2">
    <citation type="submission" date="2020-09" db="EMBL/GenBank/DDBJ databases">
        <authorList>
            <person name="Sun Q."/>
            <person name="Zhou Y."/>
        </authorList>
    </citation>
    <scope>NUCLEOTIDE SEQUENCE</scope>
    <source>
        <strain evidence="2">CGMCC 1.15367</strain>
    </source>
</reference>
<gene>
    <name evidence="2" type="ORF">GCM10011390_32070</name>
</gene>
<accession>A0A917E7B2</accession>
<keyword evidence="3" id="KW-1185">Reference proteome</keyword>
<feature type="domain" description="Glycosyl transferase family 1" evidence="1">
    <location>
        <begin position="187"/>
        <end position="346"/>
    </location>
</feature>
<reference evidence="2" key="1">
    <citation type="journal article" date="2014" name="Int. J. Syst. Evol. Microbiol.">
        <title>Complete genome sequence of Corynebacterium casei LMG S-19264T (=DSM 44701T), isolated from a smear-ripened cheese.</title>
        <authorList>
            <consortium name="US DOE Joint Genome Institute (JGI-PGF)"/>
            <person name="Walter F."/>
            <person name="Albersmeier A."/>
            <person name="Kalinowski J."/>
            <person name="Ruckert C."/>
        </authorList>
    </citation>
    <scope>NUCLEOTIDE SEQUENCE</scope>
    <source>
        <strain evidence="2">CGMCC 1.15367</strain>
    </source>
</reference>
<name>A0A917E7B2_9HYPH</name>
<sequence length="388" mass="41980">MRIACIHQGYELYGSDRSFVETVMTLRNAYPSAEVEVVLPRDGPIVAALRPFATVIRFEPLFVLRRRGLAAQLLAAPVRLPLALCRAARRLARSDLVYVNTVVVLDHILAARLAPNRAVLHIHEIPEGRARAVFRALLAWSRARIVFNSNATRAAYDLPAGARARVVYNGIADPGPPAGAAYDGERPLRVLMLGRISRIKGQEVLVEALALLPEAVRRRVELRIVGNAFEDAERERALAALVAARNLTAEVTLSPFVPDPSDHYRWADIVAVPSRRPESLGRVAIEAMAFGRPPVVSAIGGLTEVVADRETGWIVPPDRPEALAEVLEEAVTQPAAWRDFRAAGRRRYERLFSATAVATAIAGVAAEVLGAAPAGTAARAPIAAEAGR</sequence>
<dbReference type="InterPro" id="IPR001296">
    <property type="entry name" value="Glyco_trans_1"/>
</dbReference>
<proteinExistence type="predicted"/>
<keyword evidence="2" id="KW-0808">Transferase</keyword>